<name>A0A1A8WVV4_PLAOA</name>
<feature type="non-terminal residue" evidence="2">
    <location>
        <position position="1"/>
    </location>
</feature>
<feature type="region of interest" description="Disordered" evidence="1">
    <location>
        <begin position="500"/>
        <end position="584"/>
    </location>
</feature>
<dbReference type="Gene3D" id="1.10.472.10">
    <property type="entry name" value="Cyclin-like"/>
    <property type="match status" value="2"/>
</dbReference>
<feature type="compositionally biased region" description="Basic and acidic residues" evidence="1">
    <location>
        <begin position="889"/>
        <end position="920"/>
    </location>
</feature>
<feature type="compositionally biased region" description="Polar residues" evidence="1">
    <location>
        <begin position="1901"/>
        <end position="1912"/>
    </location>
</feature>
<feature type="region of interest" description="Disordered" evidence="1">
    <location>
        <begin position="1336"/>
        <end position="1360"/>
    </location>
</feature>
<feature type="compositionally biased region" description="Basic and acidic residues" evidence="1">
    <location>
        <begin position="830"/>
        <end position="878"/>
    </location>
</feature>
<feature type="compositionally biased region" description="Basic and acidic residues" evidence="1">
    <location>
        <begin position="532"/>
        <end position="557"/>
    </location>
</feature>
<dbReference type="GO" id="GO:0005854">
    <property type="term" value="C:nascent polypeptide-associated complex"/>
    <property type="evidence" value="ECO:0007669"/>
    <property type="project" value="InterPro"/>
</dbReference>
<dbReference type="EMBL" id="FLQU01002057">
    <property type="protein sequence ID" value="SBS95454.1"/>
    <property type="molecule type" value="Genomic_DNA"/>
</dbReference>
<evidence type="ECO:0000313" key="2">
    <source>
        <dbReference type="EMBL" id="SBS95454.1"/>
    </source>
</evidence>
<proteinExistence type="predicted"/>
<feature type="region of interest" description="Disordered" evidence="1">
    <location>
        <begin position="2425"/>
        <end position="2454"/>
    </location>
</feature>
<dbReference type="PANTHER" id="PTHR21713">
    <property type="entry name" value="NASCENT POLYPEPTIDE ASSOCIATED COMPLEX ALPHA SUBUNIT-RELATED"/>
    <property type="match status" value="1"/>
</dbReference>
<feature type="region of interest" description="Disordered" evidence="1">
    <location>
        <begin position="1877"/>
        <end position="1939"/>
    </location>
</feature>
<feature type="compositionally biased region" description="Low complexity" evidence="1">
    <location>
        <begin position="500"/>
        <end position="519"/>
    </location>
</feature>
<sequence>YPFQNPEQSLQHQGYPFQSPEHPLQHQGYPFQNPEQSLQHQGYPFQCPEDPLQHQGYPFQNPEQSLQHQGYPFQCPEDPLQHQGYPFQNPEQSLQHQGYPFQCPEDPLQHQGYPFQNPEQSLQHQGYPFQCSEDPFQNPEQSLQHQGYPFQSPEQSLQRPEHPFQHPEQSLQRPEHPLQHPEQSLQQQGKSSEHSEESHQHLIATHERNTETQQHSIDIQQLDKETNDSVESTEEHPKDISEWIMQMCEYAKNTEKCNMDIKNCMDRIKEYTEKEKNNMLQNKGNNSTKEFFYNNNQQDNDSYSDSVSNTSCNETNTGNTEIEQFVDTTLERFRILEDLSILLKTCSQELKDAMERKHGPSGSSLERVNKMYEYYFEVNSYVTVIRQNTHFVRMYMKNVVKYHNEISVNSLTAIDLSKDIQLDSMKIKKLDEEEYIIMKNEFATFEQESVVVEQESVVVEQESAVVAQESVVVEQESAVVEQESAVVAQESDVVEQESAVVAQESDVVEQESAVVAQESDVVEQESDVVEQECIKDSKEPKDSRKPKNKDEPKDPNKSNDASESEDSNKSNTDNNKRGKSTDKLPNDLMDCVKDLMKCSDDIMKHAKELLKCTKETLSYCLETHECAKDTQECSITHMPNSTVVSVAKSTVDYTISIQAYINIVHSYLCNRCKIVSIIQDLSNDEKTLPKNIYNYADYIRRCANDMQLYSLDIHRYNRHLHRHSWDIEIHVKDIVMYFLYEDTRPQDIKKRDIDESEKCTMEIKNRAMEVKRCTIDIRDRVENIRARAEKTEIFAIDINERLEKLKKCGENIADKSEDSSDSENDDNNEESDKSENDDKKGRKDKKGENQDKKGENQDKKGGKQDKEDGNKDRNEVNKFKNKNKYHNQRIRDHKNEITNHKAKESQDKIEVEKEKNEEKQHNKRIRHRKKNAYHKNESIHHKIEESKAKIEESKDKIEVEKGKNEEKQHNKRIRHRKKKGKHHKNEGSQNKYKHADMQQLRKGTDKHSEIEDEMKNDLTLNSFEEGNDRFYGDSSLNKLTHKTRKIKSVVISKCEYKDNVSCMDSSYSNMTLNRQDDASIVRNLSEVILRKEEELSKKCELREKDGMNNRLDLNVHGTLTVRSNLSENVDLTVRSNLSENVDLTVRSNLSENADLTVRSNLSENADLTVRSNLSDSGDLTVRSDLSDSGYLNIHGDACVHDVEVEVESDLHIEKRIFGKKEKLINKSSCKNDVDVISRTQFQHMGSRDMYSREVLSREYLYLPKICEQKFMEVEMFIQGRDNRNSPYEKDDRKDKDVMCTDINDDIMVSDHSIKSEFLNEHNNFSLHEKEQKEKILKNKKKRKNTESDVESNEDDENEEEILDDMLKTSFEMVYQSNNTNKKSKYQKIKDGDICVGKKGSNKMDMEVAVMERHSSILINRGIKTKKCVDYSLYNTYAKSSFLQCAEQADNHFIGNYLDRYNDENFFHLRQKIKLCLSRTFANLRTTSETCVLHFTNLIFDLYVSRFNSKNEIIDSIVGDIVIEDKQFSEVMLQLLKEFYPQIYTDYMYREQLKVKYNVLYNELKESCDLIYHFIAIICLFISQKYYNYRLISIDLIAKTYCKSHLEGLRKVYSLNNELIKDASPDYYSATQYLDSTFSPHSVNKCFALEVEICILKKLNYDLSIPTAYSLLDSLLKANENINFLKVRNDYNSTEGEILLRIASIDNVFLKYKASTLSMAIYEILNFNICKDKMQRELFDFSKLTHFHNFKTDLDSNGKNVQAQNEIKEKEKRNELKFIKRQARSLIIAEEEDRFITASKYINEKGKLYLFIKKLIFILCSIIKKDVPKGYYKSGYESSARLNTSIRAFHKGRKLYFGFRRLRKRGKSQQAQIEQIEQADKKMQVPQTEETKKEIVQKESVQDSSQSSENVKNLIQKHEGEKDIEMETKSNKKKDSKNNHSVVGTEILNKKKKGMSGENISINRKRTQHENFAVFVKRDEAKLHSQRNKIVKKIQTYIKRLDEIRYDDIPIQYCTPYILEGGELKVYIKKCIQKEPSTPNEISDMDGVITVRDEHNVIDEHSDNLFIAANPSENGSNAQKKSKNSYVIGTRTKSTDEHLVFYYNYVSKLKNRLQVGLSYFLWRTKKIKKQRVSVSLTNLSYLVKKNGQRKKKEVIKKKKCIPLYEQLLNEIKIFFMWVYKMTNIEIRPLICFTDLKYISAIESYERHYEKYVIKNFTFTKHKTEVGKKKKGTSKHVSVKNPSIIGTSSTTISPTEENSHASNSHGITHAVKMEKIAIAGKTSKNNSLEKKQKNFSKAYIEEVKRAINSKETNFSPFLKNSSSVKRVKGENEVEAKEIKATNVSTNYNKVVAQAGEENAPKTKQWEMEMTKGNGKCVSKNKQNNLSSPNEKYSQIQNKANFYEENEQIYKKVQVEVTKCGKKKKKIAHQGIIQQQGDGKKEQAIDREDFQNDSLQRKKEYESLEKEKPQFDDHVENDNNTCVKIETNNNNSNGNHLFCSSNLENLPKTSTDWITINDPQVDECARELMECFLKWKNKNYISKNWTFNEYPNCKEYYFSLVFGDLKSSETLKGIIEMMHMKYNHLLNIYKEINVQNSLGDYD</sequence>
<gene>
    <name evidence="2" type="ORF">POVCU2_0095950</name>
</gene>
<protein>
    <submittedName>
        <fullName evidence="2">Cyclin, putative</fullName>
    </submittedName>
</protein>
<feature type="compositionally biased region" description="Basic and acidic residues" evidence="1">
    <location>
        <begin position="2435"/>
        <end position="2454"/>
    </location>
</feature>
<evidence type="ECO:0000313" key="3">
    <source>
        <dbReference type="Proteomes" id="UP000078560"/>
    </source>
</evidence>
<feature type="compositionally biased region" description="Basic and acidic residues" evidence="1">
    <location>
        <begin position="574"/>
        <end position="584"/>
    </location>
</feature>
<feature type="compositionally biased region" description="Acidic residues" evidence="1">
    <location>
        <begin position="1347"/>
        <end position="1360"/>
    </location>
</feature>
<feature type="compositionally biased region" description="Acidic residues" evidence="1">
    <location>
        <begin position="520"/>
        <end position="530"/>
    </location>
</feature>
<accession>A0A1A8WVV4</accession>
<organism evidence="2 3">
    <name type="scientific">Plasmodium ovale curtisi</name>
    <dbReference type="NCBI Taxonomy" id="864141"/>
    <lineage>
        <taxon>Eukaryota</taxon>
        <taxon>Sar</taxon>
        <taxon>Alveolata</taxon>
        <taxon>Apicomplexa</taxon>
        <taxon>Aconoidasida</taxon>
        <taxon>Haemosporida</taxon>
        <taxon>Plasmodiidae</taxon>
        <taxon>Plasmodium</taxon>
        <taxon>Plasmodium (Plasmodium)</taxon>
    </lineage>
</organism>
<feature type="compositionally biased region" description="Basic and acidic residues" evidence="1">
    <location>
        <begin position="191"/>
        <end position="210"/>
    </location>
</feature>
<feature type="compositionally biased region" description="Polar residues" evidence="1">
    <location>
        <begin position="278"/>
        <end position="289"/>
    </location>
</feature>
<feature type="region of interest" description="Disordered" evidence="1">
    <location>
        <begin position="277"/>
        <end position="317"/>
    </location>
</feature>
<feature type="compositionally biased region" description="Basic residues" evidence="1">
    <location>
        <begin position="921"/>
        <end position="933"/>
    </location>
</feature>
<feature type="compositionally biased region" description="Basic and acidic residues" evidence="1">
    <location>
        <begin position="1877"/>
        <end position="1900"/>
    </location>
</feature>
<feature type="region of interest" description="Disordered" evidence="1">
    <location>
        <begin position="813"/>
        <end position="1000"/>
    </location>
</feature>
<feature type="compositionally biased region" description="Low complexity" evidence="1">
    <location>
        <begin position="293"/>
        <end position="311"/>
    </location>
</feature>
<evidence type="ECO:0000256" key="1">
    <source>
        <dbReference type="SAM" id="MobiDB-lite"/>
    </source>
</evidence>
<feature type="region of interest" description="Disordered" evidence="1">
    <location>
        <begin position="1"/>
        <end position="238"/>
    </location>
</feature>
<feature type="compositionally biased region" description="Acidic residues" evidence="1">
    <location>
        <begin position="819"/>
        <end position="829"/>
    </location>
</feature>
<feature type="compositionally biased region" description="Basic residues" evidence="1">
    <location>
        <begin position="879"/>
        <end position="888"/>
    </location>
</feature>
<feature type="compositionally biased region" description="Polar residues" evidence="1">
    <location>
        <begin position="1"/>
        <end position="12"/>
    </location>
</feature>
<dbReference type="Proteomes" id="UP000078560">
    <property type="component" value="Unassembled WGS sequence"/>
</dbReference>
<feature type="compositionally biased region" description="Basic and acidic residues" evidence="1">
    <location>
        <begin position="1915"/>
        <end position="1929"/>
    </location>
</feature>
<feature type="compositionally biased region" description="Basic and acidic residues" evidence="1">
    <location>
        <begin position="934"/>
        <end position="968"/>
    </location>
</feature>
<feature type="compositionally biased region" description="Basic residues" evidence="1">
    <location>
        <begin position="969"/>
        <end position="984"/>
    </location>
</feature>
<reference evidence="3" key="1">
    <citation type="submission" date="2016-05" db="EMBL/GenBank/DDBJ databases">
        <authorList>
            <person name="Naeem Raeece"/>
        </authorList>
    </citation>
    <scope>NUCLEOTIDE SEQUENCE [LARGE SCALE GENOMIC DNA]</scope>
</reference>
<feature type="compositionally biased region" description="Basic and acidic residues" evidence="1">
    <location>
        <begin position="221"/>
        <end position="238"/>
    </location>
</feature>
<dbReference type="InterPro" id="IPR016641">
    <property type="entry name" value="EGD2/NACA0like"/>
</dbReference>